<evidence type="ECO:0000256" key="11">
    <source>
        <dbReference type="HAMAP-Rule" id="MF_00415"/>
    </source>
</evidence>
<dbReference type="GO" id="GO:0009279">
    <property type="term" value="C:cell outer membrane"/>
    <property type="evidence" value="ECO:0007669"/>
    <property type="project" value="UniProtKB-SubCell"/>
</dbReference>
<dbReference type="PANTHER" id="PTHR34933:SF1">
    <property type="entry name" value="FLAGELLAR L-RING PROTEIN"/>
    <property type="match status" value="1"/>
</dbReference>
<accession>A0A1P8UGP1</accession>
<dbReference type="PRINTS" id="PR01008">
    <property type="entry name" value="FLGLRINGFLGH"/>
</dbReference>
<dbReference type="PROSITE" id="PS51257">
    <property type="entry name" value="PROKAR_LIPOPROTEIN"/>
    <property type="match status" value="1"/>
</dbReference>
<comment type="function">
    <text evidence="1 11">Assembles around the rod to form the L-ring and probably protects the motor/basal body from shearing forces during rotation.</text>
</comment>
<keyword evidence="14" id="KW-1185">Reference proteome</keyword>
<keyword evidence="6 11" id="KW-0472">Membrane</keyword>
<dbReference type="GO" id="GO:0009427">
    <property type="term" value="C:bacterial-type flagellum basal body, distal rod, L ring"/>
    <property type="evidence" value="ECO:0007669"/>
    <property type="project" value="InterPro"/>
</dbReference>
<dbReference type="InterPro" id="IPR000527">
    <property type="entry name" value="Flag_Lring"/>
</dbReference>
<comment type="subunit">
    <text evidence="4 11">The basal body constitutes a major portion of the flagellar organelle and consists of four rings (L,P,S, and M) mounted on a central rod.</text>
</comment>
<keyword evidence="9 11" id="KW-0998">Cell outer membrane</keyword>
<evidence type="ECO:0000256" key="12">
    <source>
        <dbReference type="SAM" id="SignalP"/>
    </source>
</evidence>
<organism evidence="13 14">
    <name type="scientific">Acidihalobacter ferrooxydans</name>
    <dbReference type="NCBI Taxonomy" id="1765967"/>
    <lineage>
        <taxon>Bacteria</taxon>
        <taxon>Pseudomonadati</taxon>
        <taxon>Pseudomonadota</taxon>
        <taxon>Gammaproteobacteria</taxon>
        <taxon>Chromatiales</taxon>
        <taxon>Ectothiorhodospiraceae</taxon>
        <taxon>Acidihalobacter</taxon>
    </lineage>
</organism>
<dbReference type="PANTHER" id="PTHR34933">
    <property type="entry name" value="FLAGELLAR L-RING PROTEIN"/>
    <property type="match status" value="1"/>
</dbReference>
<dbReference type="GO" id="GO:0071973">
    <property type="term" value="P:bacterial-type flagellum-dependent cell motility"/>
    <property type="evidence" value="ECO:0007669"/>
    <property type="project" value="InterPro"/>
</dbReference>
<evidence type="ECO:0000256" key="4">
    <source>
        <dbReference type="ARBA" id="ARBA00011439"/>
    </source>
</evidence>
<dbReference type="RefSeq" id="WP_076836637.1">
    <property type="nucleotide sequence ID" value="NZ_CP019434.1"/>
</dbReference>
<keyword evidence="8 11" id="KW-0975">Bacterial flagellum</keyword>
<evidence type="ECO:0000313" key="14">
    <source>
        <dbReference type="Proteomes" id="UP000243807"/>
    </source>
</evidence>
<dbReference type="Pfam" id="PF02107">
    <property type="entry name" value="FlgH"/>
    <property type="match status" value="1"/>
</dbReference>
<evidence type="ECO:0000256" key="7">
    <source>
        <dbReference type="ARBA" id="ARBA00023139"/>
    </source>
</evidence>
<dbReference type="Proteomes" id="UP000243807">
    <property type="component" value="Chromosome"/>
</dbReference>
<keyword evidence="10 11" id="KW-0449">Lipoprotein</keyword>
<gene>
    <name evidence="11" type="primary">flgH</name>
    <name evidence="13" type="ORF">BW247_07685</name>
</gene>
<dbReference type="AlphaFoldDB" id="A0A1P8UGP1"/>
<evidence type="ECO:0000256" key="5">
    <source>
        <dbReference type="ARBA" id="ARBA00022729"/>
    </source>
</evidence>
<comment type="subcellular location">
    <subcellularLocation>
        <location evidence="11">Cell outer membrane</location>
        <topology evidence="11">Lipid-anchor</topology>
    </subcellularLocation>
    <subcellularLocation>
        <location evidence="11">Bacterial flagellum basal body</location>
    </subcellularLocation>
    <subcellularLocation>
        <location evidence="2">Membrane</location>
        <topology evidence="2">Lipid-anchor</topology>
    </subcellularLocation>
</comment>
<feature type="chain" id="PRO_5012772080" description="Flagellar L-ring protein" evidence="12">
    <location>
        <begin position="24"/>
        <end position="226"/>
    </location>
</feature>
<protein>
    <recommendedName>
        <fullName evidence="11">Flagellar L-ring protein</fullName>
    </recommendedName>
    <alternativeName>
        <fullName evidence="11">Basal body L-ring protein</fullName>
    </alternativeName>
</protein>
<sequence length="226" mass="23811">MMTLRQLAISLSTLGLLAMGGCATIGPNPIPPDNPKYAAVMPVAPKTASQNNGSLYQSQQDTSLFVDPKAHRVGDLLTVVLNESTSATKSADTTSSKKTGVSVATPSLLGQTIPKLGASVSSGNSFAGKGQSSQSNTMSGTITVTVAKVLSNGNLLVQGQNWITINQGREYIRLRGIVDPSNITPQNTVLSTQVADAHIGYFGTGQLNSANREGWLARFFNAWWPF</sequence>
<evidence type="ECO:0000256" key="1">
    <source>
        <dbReference type="ARBA" id="ARBA00002591"/>
    </source>
</evidence>
<evidence type="ECO:0000256" key="9">
    <source>
        <dbReference type="ARBA" id="ARBA00023237"/>
    </source>
</evidence>
<name>A0A1P8UGP1_9GAMM</name>
<dbReference type="GO" id="GO:0003774">
    <property type="term" value="F:cytoskeletal motor activity"/>
    <property type="evidence" value="ECO:0007669"/>
    <property type="project" value="InterPro"/>
</dbReference>
<evidence type="ECO:0000256" key="8">
    <source>
        <dbReference type="ARBA" id="ARBA00023143"/>
    </source>
</evidence>
<dbReference type="KEGG" id="afy:BW247_07685"/>
<evidence type="ECO:0000256" key="6">
    <source>
        <dbReference type="ARBA" id="ARBA00023136"/>
    </source>
</evidence>
<dbReference type="HAMAP" id="MF_00415">
    <property type="entry name" value="FlgH"/>
    <property type="match status" value="1"/>
</dbReference>
<evidence type="ECO:0000256" key="3">
    <source>
        <dbReference type="ARBA" id="ARBA00006929"/>
    </source>
</evidence>
<proteinExistence type="inferred from homology"/>
<keyword evidence="5 11" id="KW-0732">Signal</keyword>
<evidence type="ECO:0000313" key="13">
    <source>
        <dbReference type="EMBL" id="APZ42989.1"/>
    </source>
</evidence>
<comment type="similarity">
    <text evidence="3 11">Belongs to the FlgH family.</text>
</comment>
<feature type="signal peptide" evidence="12">
    <location>
        <begin position="1"/>
        <end position="23"/>
    </location>
</feature>
<dbReference type="STRING" id="1765967.BW247_07685"/>
<evidence type="ECO:0000256" key="10">
    <source>
        <dbReference type="ARBA" id="ARBA00023288"/>
    </source>
</evidence>
<dbReference type="EMBL" id="CP019434">
    <property type="protein sequence ID" value="APZ42989.1"/>
    <property type="molecule type" value="Genomic_DNA"/>
</dbReference>
<reference evidence="13 14" key="1">
    <citation type="submission" date="2017-01" db="EMBL/GenBank/DDBJ databases">
        <title>Draft sequence of Acidihalobacter ferrooxidans strain DSM 14175 (strain V8).</title>
        <authorList>
            <person name="Khaleque H.N."/>
            <person name="Ramsay J.P."/>
            <person name="Murphy R.J.T."/>
            <person name="Kaksonen A.H."/>
            <person name="Boxall N.J."/>
            <person name="Watkin E.L.J."/>
        </authorList>
    </citation>
    <scope>NUCLEOTIDE SEQUENCE [LARGE SCALE GENOMIC DNA]</scope>
    <source>
        <strain evidence="13 14">V8</strain>
    </source>
</reference>
<keyword evidence="7" id="KW-0564">Palmitate</keyword>
<evidence type="ECO:0000256" key="2">
    <source>
        <dbReference type="ARBA" id="ARBA00004635"/>
    </source>
</evidence>